<dbReference type="PRINTS" id="PR00038">
    <property type="entry name" value="HTHLUXR"/>
</dbReference>
<proteinExistence type="predicted"/>
<dbReference type="InterPro" id="IPR001789">
    <property type="entry name" value="Sig_transdc_resp-reg_receiver"/>
</dbReference>
<accession>A0A8J7U4E8</accession>
<dbReference type="AlphaFoldDB" id="A0A8J7U4E8"/>
<evidence type="ECO:0000256" key="1">
    <source>
        <dbReference type="ARBA" id="ARBA00022553"/>
    </source>
</evidence>
<comment type="caution">
    <text evidence="6">The sequence shown here is derived from an EMBL/GenBank/DDBJ whole genome shotgun (WGS) entry which is preliminary data.</text>
</comment>
<dbReference type="SMART" id="SM00448">
    <property type="entry name" value="REC"/>
    <property type="match status" value="1"/>
</dbReference>
<dbReference type="PANTHER" id="PTHR43214">
    <property type="entry name" value="TWO-COMPONENT RESPONSE REGULATOR"/>
    <property type="match status" value="1"/>
</dbReference>
<evidence type="ECO:0000256" key="3">
    <source>
        <dbReference type="PROSITE-ProRule" id="PRU00169"/>
    </source>
</evidence>
<dbReference type="GO" id="GO:0000160">
    <property type="term" value="P:phosphorelay signal transduction system"/>
    <property type="evidence" value="ECO:0007669"/>
    <property type="project" value="InterPro"/>
</dbReference>
<organism evidence="6 7">
    <name type="scientific">Acanthopleuribacter pedis</name>
    <dbReference type="NCBI Taxonomy" id="442870"/>
    <lineage>
        <taxon>Bacteria</taxon>
        <taxon>Pseudomonadati</taxon>
        <taxon>Acidobacteriota</taxon>
        <taxon>Holophagae</taxon>
        <taxon>Acanthopleuribacterales</taxon>
        <taxon>Acanthopleuribacteraceae</taxon>
        <taxon>Acanthopleuribacter</taxon>
    </lineage>
</organism>
<name>A0A8J7U4E8_9BACT</name>
<evidence type="ECO:0000313" key="7">
    <source>
        <dbReference type="Proteomes" id="UP000664417"/>
    </source>
</evidence>
<dbReference type="SUPFAM" id="SSF52172">
    <property type="entry name" value="CheY-like"/>
    <property type="match status" value="1"/>
</dbReference>
<dbReference type="PROSITE" id="PS00622">
    <property type="entry name" value="HTH_LUXR_1"/>
    <property type="match status" value="1"/>
</dbReference>
<dbReference type="RefSeq" id="WP_207861382.1">
    <property type="nucleotide sequence ID" value="NZ_JAFREP010000024.1"/>
</dbReference>
<feature type="modified residue" description="4-aspartylphosphate" evidence="3">
    <location>
        <position position="54"/>
    </location>
</feature>
<protein>
    <submittedName>
        <fullName evidence="6">Response regulator transcription factor</fullName>
    </submittedName>
</protein>
<dbReference type="PROSITE" id="PS50110">
    <property type="entry name" value="RESPONSE_REGULATORY"/>
    <property type="match status" value="1"/>
</dbReference>
<dbReference type="InterPro" id="IPR000792">
    <property type="entry name" value="Tscrpt_reg_LuxR_C"/>
</dbReference>
<sequence length="218" mass="24001">MIRVVVVDDHEVVREGIRARLAAHEDVVLVGEAADAEAGLRLITEQQPDVAVLDISMPGDRNGIDVVRAVKTAGLATKLLIYSSYVRGPLVFAALDAGAHGFQSKAESLEQVVRGCRAVVQSEGWWFSREVQEIINAKHLQPRSDHLTPKEREVLKWVSLGYENLNVAARLSISENTVKNHLKSIYRKLRVAGRVGAALWAWRQGLVQDALSETAPLV</sequence>
<dbReference type="InterPro" id="IPR011006">
    <property type="entry name" value="CheY-like_superfamily"/>
</dbReference>
<dbReference type="GO" id="GO:0003677">
    <property type="term" value="F:DNA binding"/>
    <property type="evidence" value="ECO:0007669"/>
    <property type="project" value="UniProtKB-KW"/>
</dbReference>
<evidence type="ECO:0000313" key="6">
    <source>
        <dbReference type="EMBL" id="MBO1321408.1"/>
    </source>
</evidence>
<evidence type="ECO:0000256" key="2">
    <source>
        <dbReference type="ARBA" id="ARBA00023125"/>
    </source>
</evidence>
<reference evidence="6" key="1">
    <citation type="submission" date="2021-03" db="EMBL/GenBank/DDBJ databases">
        <authorList>
            <person name="Wang G."/>
        </authorList>
    </citation>
    <scope>NUCLEOTIDE SEQUENCE</scope>
    <source>
        <strain evidence="6">KCTC 12899</strain>
    </source>
</reference>
<dbReference type="InterPro" id="IPR039420">
    <property type="entry name" value="WalR-like"/>
</dbReference>
<dbReference type="CDD" id="cd17535">
    <property type="entry name" value="REC_NarL-like"/>
    <property type="match status" value="1"/>
</dbReference>
<dbReference type="EMBL" id="JAFREP010000024">
    <property type="protein sequence ID" value="MBO1321408.1"/>
    <property type="molecule type" value="Genomic_DNA"/>
</dbReference>
<keyword evidence="1 3" id="KW-0597">Phosphoprotein</keyword>
<evidence type="ECO:0000259" key="5">
    <source>
        <dbReference type="PROSITE" id="PS50110"/>
    </source>
</evidence>
<dbReference type="Proteomes" id="UP000664417">
    <property type="component" value="Unassembled WGS sequence"/>
</dbReference>
<keyword evidence="2" id="KW-0238">DNA-binding</keyword>
<keyword evidence="7" id="KW-1185">Reference proteome</keyword>
<feature type="domain" description="HTH luxR-type" evidence="4">
    <location>
        <begin position="140"/>
        <end position="205"/>
    </location>
</feature>
<dbReference type="Gene3D" id="3.40.50.2300">
    <property type="match status" value="1"/>
</dbReference>
<evidence type="ECO:0000259" key="4">
    <source>
        <dbReference type="PROSITE" id="PS50043"/>
    </source>
</evidence>
<dbReference type="PANTHER" id="PTHR43214:SF37">
    <property type="entry name" value="TRANSCRIPTIONAL REGULATORY PROTEIN YDFI"/>
    <property type="match status" value="1"/>
</dbReference>
<dbReference type="CDD" id="cd06170">
    <property type="entry name" value="LuxR_C_like"/>
    <property type="match status" value="1"/>
</dbReference>
<dbReference type="GO" id="GO:0006355">
    <property type="term" value="P:regulation of DNA-templated transcription"/>
    <property type="evidence" value="ECO:0007669"/>
    <property type="project" value="InterPro"/>
</dbReference>
<dbReference type="SMART" id="SM00421">
    <property type="entry name" value="HTH_LUXR"/>
    <property type="match status" value="1"/>
</dbReference>
<dbReference type="InterPro" id="IPR016032">
    <property type="entry name" value="Sig_transdc_resp-reg_C-effctor"/>
</dbReference>
<dbReference type="Pfam" id="PF00072">
    <property type="entry name" value="Response_reg"/>
    <property type="match status" value="1"/>
</dbReference>
<dbReference type="InterPro" id="IPR058245">
    <property type="entry name" value="NreC/VraR/RcsB-like_REC"/>
</dbReference>
<dbReference type="Pfam" id="PF00196">
    <property type="entry name" value="GerE"/>
    <property type="match status" value="1"/>
</dbReference>
<gene>
    <name evidence="6" type="ORF">J3U88_23200</name>
</gene>
<dbReference type="PROSITE" id="PS50043">
    <property type="entry name" value="HTH_LUXR_2"/>
    <property type="match status" value="1"/>
</dbReference>
<dbReference type="SUPFAM" id="SSF46894">
    <property type="entry name" value="C-terminal effector domain of the bipartite response regulators"/>
    <property type="match status" value="1"/>
</dbReference>
<feature type="domain" description="Response regulatory" evidence="5">
    <location>
        <begin position="3"/>
        <end position="120"/>
    </location>
</feature>